<dbReference type="Proteomes" id="UP000199022">
    <property type="component" value="Unassembled WGS sequence"/>
</dbReference>
<keyword evidence="3" id="KW-1185">Reference proteome</keyword>
<name>A0A1I1U1F1_9ACTN</name>
<evidence type="ECO:0000313" key="3">
    <source>
        <dbReference type="Proteomes" id="UP000199022"/>
    </source>
</evidence>
<dbReference type="RefSeq" id="WP_091563489.1">
    <property type="nucleotide sequence ID" value="NZ_BNAC01000001.1"/>
</dbReference>
<evidence type="ECO:0000256" key="1">
    <source>
        <dbReference type="SAM" id="MobiDB-lite"/>
    </source>
</evidence>
<protein>
    <submittedName>
        <fullName evidence="2">Uncharacterized protein</fullName>
    </submittedName>
</protein>
<feature type="region of interest" description="Disordered" evidence="1">
    <location>
        <begin position="92"/>
        <end position="112"/>
    </location>
</feature>
<dbReference type="STRING" id="1225127.SAMN05661030_3873"/>
<accession>A0A1I1U1F1</accession>
<sequence length="112" mass="11840">MQIALDPTDGSTRLEHADVFTKFSVVVPTSDSLPLRADEVPEQLGWATPDGEHVFVRIEALTQLAGDRAADPDWTAGLDGMLAYARTSGWTSPDGTAVRAHCTTSEGTGPTG</sequence>
<feature type="compositionally biased region" description="Polar residues" evidence="1">
    <location>
        <begin position="102"/>
        <end position="112"/>
    </location>
</feature>
<organism evidence="2 3">
    <name type="scientific">Klenkia taihuensis</name>
    <dbReference type="NCBI Taxonomy" id="1225127"/>
    <lineage>
        <taxon>Bacteria</taxon>
        <taxon>Bacillati</taxon>
        <taxon>Actinomycetota</taxon>
        <taxon>Actinomycetes</taxon>
        <taxon>Geodermatophilales</taxon>
        <taxon>Geodermatophilaceae</taxon>
        <taxon>Klenkia</taxon>
    </lineage>
</organism>
<reference evidence="3" key="1">
    <citation type="submission" date="2016-10" db="EMBL/GenBank/DDBJ databases">
        <authorList>
            <person name="Varghese N."/>
            <person name="Submissions S."/>
        </authorList>
    </citation>
    <scope>NUCLEOTIDE SEQUENCE [LARGE SCALE GENOMIC DNA]</scope>
    <source>
        <strain evidence="3">DSM 45962</strain>
    </source>
</reference>
<proteinExistence type="predicted"/>
<gene>
    <name evidence="2" type="ORF">SAMN05661030_3873</name>
</gene>
<dbReference type="OrthoDB" id="4481150at2"/>
<dbReference type="AlphaFoldDB" id="A0A1I1U1F1"/>
<dbReference type="EMBL" id="FOMD01000005">
    <property type="protein sequence ID" value="SFD64589.1"/>
    <property type="molecule type" value="Genomic_DNA"/>
</dbReference>
<evidence type="ECO:0000313" key="2">
    <source>
        <dbReference type="EMBL" id="SFD64589.1"/>
    </source>
</evidence>